<keyword evidence="1 4" id="KW-0547">Nucleotide-binding</keyword>
<evidence type="ECO:0000313" key="7">
    <source>
        <dbReference type="Proteomes" id="UP000655208"/>
    </source>
</evidence>
<dbReference type="InterPro" id="IPR003960">
    <property type="entry name" value="ATPase_AAA_CS"/>
</dbReference>
<keyword evidence="7" id="KW-1185">Reference proteome</keyword>
<reference evidence="6" key="2">
    <citation type="submission" date="2020-09" db="EMBL/GenBank/DDBJ databases">
        <authorList>
            <person name="Sun Q."/>
            <person name="Zhou Y."/>
        </authorList>
    </citation>
    <scope>NUCLEOTIDE SEQUENCE</scope>
    <source>
        <strain evidence="6">CGMCC 4.7308</strain>
    </source>
</reference>
<proteinExistence type="inferred from homology"/>
<dbReference type="AlphaFoldDB" id="A0A917T0F0"/>
<dbReference type="InterPro" id="IPR003959">
    <property type="entry name" value="ATPase_AAA_core"/>
</dbReference>
<sequence length="429" mass="44796">MIAALRSVLDTDPANTAVRLHLADLLLQDGHRDDAVAAAALAVSREPGSAAAVAALQRILSAGPAAGADPQTAAAGAADVSAAPRGADADADAGARADRSGAAAELSGYDWAAAEDEVAVDVPAPFAQHELDGAPLDVQRRVDTRLSDVAGMQQVKERLEVAFLGPLRNRELAAAFGKGLHGGLLLYGPPGVGKTYIARAVAGEMGAAFTSVSMADVLEGWLGAAEKNIQQIFRFARRHGPCVLFFDEVDAIGHRRSRISGGWSGLRGAVQQLLTELDSVAEDNEGVFVLGATNAPWDVDPALRRPGRFDRTLLVLPPDAGARRAMLVAQLSSRPVAGISVQRLVAATEDFSGADIRHLCDSAAELALADSMRTGQVRPIGMADLERVLTEIGPSTVPWLQSARNVVAYGNAGGEYDDLLAYLAGRKLL</sequence>
<protein>
    <submittedName>
        <fullName evidence="6">ATPase AAA</fullName>
    </submittedName>
</protein>
<dbReference type="SUPFAM" id="SSF52540">
    <property type="entry name" value="P-loop containing nucleoside triphosphate hydrolases"/>
    <property type="match status" value="1"/>
</dbReference>
<name>A0A917T0F0_9ACTN</name>
<dbReference type="PROSITE" id="PS00674">
    <property type="entry name" value="AAA"/>
    <property type="match status" value="1"/>
</dbReference>
<dbReference type="Proteomes" id="UP000655208">
    <property type="component" value="Unassembled WGS sequence"/>
</dbReference>
<evidence type="ECO:0000256" key="4">
    <source>
        <dbReference type="RuleBase" id="RU003651"/>
    </source>
</evidence>
<organism evidence="6 7">
    <name type="scientific">Nakamurella endophytica</name>
    <dbReference type="NCBI Taxonomy" id="1748367"/>
    <lineage>
        <taxon>Bacteria</taxon>
        <taxon>Bacillati</taxon>
        <taxon>Actinomycetota</taxon>
        <taxon>Actinomycetes</taxon>
        <taxon>Nakamurellales</taxon>
        <taxon>Nakamurellaceae</taxon>
        <taxon>Nakamurella</taxon>
    </lineage>
</organism>
<dbReference type="InterPro" id="IPR003593">
    <property type="entry name" value="AAA+_ATPase"/>
</dbReference>
<keyword evidence="3" id="KW-0175">Coiled coil</keyword>
<dbReference type="InterPro" id="IPR041569">
    <property type="entry name" value="AAA_lid_3"/>
</dbReference>
<dbReference type="Pfam" id="PF17862">
    <property type="entry name" value="AAA_lid_3"/>
    <property type="match status" value="1"/>
</dbReference>
<accession>A0A917T0F0</accession>
<dbReference type="Pfam" id="PF14559">
    <property type="entry name" value="TPR_19"/>
    <property type="match status" value="1"/>
</dbReference>
<dbReference type="PANTHER" id="PTHR23077">
    <property type="entry name" value="AAA-FAMILY ATPASE"/>
    <property type="match status" value="1"/>
</dbReference>
<dbReference type="Pfam" id="PF00004">
    <property type="entry name" value="AAA"/>
    <property type="match status" value="1"/>
</dbReference>
<dbReference type="FunFam" id="3.40.50.300:FF:001025">
    <property type="entry name" value="ATPase family, AAA domain-containing 2B"/>
    <property type="match status" value="1"/>
</dbReference>
<evidence type="ECO:0000256" key="1">
    <source>
        <dbReference type="ARBA" id="ARBA00022741"/>
    </source>
</evidence>
<dbReference type="SMART" id="SM00382">
    <property type="entry name" value="AAA"/>
    <property type="match status" value="1"/>
</dbReference>
<gene>
    <name evidence="6" type="ORF">GCM10011594_27680</name>
</gene>
<evidence type="ECO:0000256" key="3">
    <source>
        <dbReference type="ARBA" id="ARBA00023054"/>
    </source>
</evidence>
<dbReference type="EMBL" id="BMNA01000004">
    <property type="protein sequence ID" value="GGM05936.1"/>
    <property type="molecule type" value="Genomic_DNA"/>
</dbReference>
<dbReference type="Gene3D" id="3.40.50.300">
    <property type="entry name" value="P-loop containing nucleotide triphosphate hydrolases"/>
    <property type="match status" value="1"/>
</dbReference>
<dbReference type="PANTHER" id="PTHR23077:SF171">
    <property type="entry name" value="NUCLEAR VALOSIN-CONTAINING PROTEIN-LIKE"/>
    <property type="match status" value="1"/>
</dbReference>
<comment type="similarity">
    <text evidence="4">Belongs to the AAA ATPase family.</text>
</comment>
<dbReference type="GO" id="GO:0005524">
    <property type="term" value="F:ATP binding"/>
    <property type="evidence" value="ECO:0007669"/>
    <property type="project" value="UniProtKB-KW"/>
</dbReference>
<evidence type="ECO:0000313" key="6">
    <source>
        <dbReference type="EMBL" id="GGM05936.1"/>
    </source>
</evidence>
<keyword evidence="2 4" id="KW-0067">ATP-binding</keyword>
<reference evidence="6" key="1">
    <citation type="journal article" date="2014" name="Int. J. Syst. Evol. Microbiol.">
        <title>Complete genome sequence of Corynebacterium casei LMG S-19264T (=DSM 44701T), isolated from a smear-ripened cheese.</title>
        <authorList>
            <consortium name="US DOE Joint Genome Institute (JGI-PGF)"/>
            <person name="Walter F."/>
            <person name="Albersmeier A."/>
            <person name="Kalinowski J."/>
            <person name="Ruckert C."/>
        </authorList>
    </citation>
    <scope>NUCLEOTIDE SEQUENCE</scope>
    <source>
        <strain evidence="6">CGMCC 4.7308</strain>
    </source>
</reference>
<evidence type="ECO:0000256" key="2">
    <source>
        <dbReference type="ARBA" id="ARBA00022840"/>
    </source>
</evidence>
<feature type="domain" description="AAA+ ATPase" evidence="5">
    <location>
        <begin position="180"/>
        <end position="319"/>
    </location>
</feature>
<dbReference type="GO" id="GO:0016887">
    <property type="term" value="F:ATP hydrolysis activity"/>
    <property type="evidence" value="ECO:0007669"/>
    <property type="project" value="InterPro"/>
</dbReference>
<evidence type="ECO:0000259" key="5">
    <source>
        <dbReference type="SMART" id="SM00382"/>
    </source>
</evidence>
<dbReference type="InterPro" id="IPR027417">
    <property type="entry name" value="P-loop_NTPase"/>
</dbReference>
<dbReference type="InterPro" id="IPR050168">
    <property type="entry name" value="AAA_ATPase_domain"/>
</dbReference>
<comment type="caution">
    <text evidence="6">The sequence shown here is derived from an EMBL/GenBank/DDBJ whole genome shotgun (WGS) entry which is preliminary data.</text>
</comment>
<dbReference type="Gene3D" id="1.10.8.60">
    <property type="match status" value="1"/>
</dbReference>